<protein>
    <submittedName>
        <fullName evidence="2">Uncharacterized protein</fullName>
    </submittedName>
</protein>
<keyword evidence="3" id="KW-1185">Reference proteome</keyword>
<dbReference type="EMBL" id="JBHSMS010000026">
    <property type="protein sequence ID" value="MFC5511128.1"/>
    <property type="molecule type" value="Genomic_DNA"/>
</dbReference>
<proteinExistence type="predicted"/>
<name>A0ABW0PFL9_9BURK</name>
<evidence type="ECO:0000313" key="3">
    <source>
        <dbReference type="Proteomes" id="UP001596031"/>
    </source>
</evidence>
<evidence type="ECO:0000256" key="1">
    <source>
        <dbReference type="SAM" id="MobiDB-lite"/>
    </source>
</evidence>
<feature type="region of interest" description="Disordered" evidence="1">
    <location>
        <begin position="357"/>
        <end position="380"/>
    </location>
</feature>
<comment type="caution">
    <text evidence="2">The sequence shown here is derived from an EMBL/GenBank/DDBJ whole genome shotgun (WGS) entry which is preliminary data.</text>
</comment>
<gene>
    <name evidence="2" type="ORF">ACFPOU_08305</name>
</gene>
<feature type="compositionally biased region" description="Acidic residues" evidence="1">
    <location>
        <begin position="367"/>
        <end position="380"/>
    </location>
</feature>
<accession>A0ABW0PFL9</accession>
<dbReference type="Proteomes" id="UP001596031">
    <property type="component" value="Unassembled WGS sequence"/>
</dbReference>
<evidence type="ECO:0000313" key="2">
    <source>
        <dbReference type="EMBL" id="MFC5511128.1"/>
    </source>
</evidence>
<sequence>MTTPAYPVLTAADLPLTSAMAATSVAYPRFLHLLNESVAKGALANVDHGEIKQHSNRLLERLWDKHVAAPFFHGQGGSADIPEELWDFYYGSMAALHRVEGNLRKVSACKVEHPAVDAMRRVLAEFVPVAQRVTHLKECIVKRVVKSPEEREAEQRFVPTRATPAATRHVWEVLTKVTERNHQQLVEHLTREHAKRVDLFMSFGPASRQKLLRHYENRAAVDAATVPRTSPHEEYILRTDFEDALVALAQKDAIELRDSFIYKVVSKLAPIVEAKGNLAGMREIGNTIQVGRLSGMLAIEFSDGSRFLVDNNVVYANSTRGKLFARFPLTFHDVTLADGSRMKQPSEERMHSIFCVASEPGQHDDAADTESDDDSSCPRG</sequence>
<organism evidence="2 3">
    <name type="scientific">Massilia jejuensis</name>
    <dbReference type="NCBI Taxonomy" id="648894"/>
    <lineage>
        <taxon>Bacteria</taxon>
        <taxon>Pseudomonadati</taxon>
        <taxon>Pseudomonadota</taxon>
        <taxon>Betaproteobacteria</taxon>
        <taxon>Burkholderiales</taxon>
        <taxon>Oxalobacteraceae</taxon>
        <taxon>Telluria group</taxon>
        <taxon>Massilia</taxon>
    </lineage>
</organism>
<dbReference type="RefSeq" id="WP_379719388.1">
    <property type="nucleotide sequence ID" value="NZ_JBHSMS010000026.1"/>
</dbReference>
<reference evidence="3" key="1">
    <citation type="journal article" date="2019" name="Int. J. Syst. Evol. Microbiol.">
        <title>The Global Catalogue of Microorganisms (GCM) 10K type strain sequencing project: providing services to taxonomists for standard genome sequencing and annotation.</title>
        <authorList>
            <consortium name="The Broad Institute Genomics Platform"/>
            <consortium name="The Broad Institute Genome Sequencing Center for Infectious Disease"/>
            <person name="Wu L."/>
            <person name="Ma J."/>
        </authorList>
    </citation>
    <scope>NUCLEOTIDE SEQUENCE [LARGE SCALE GENOMIC DNA]</scope>
    <source>
        <strain evidence="3">CCUG 38813</strain>
    </source>
</reference>